<protein>
    <submittedName>
        <fullName evidence="2">Uncharacterized protein</fullName>
    </submittedName>
</protein>
<feature type="compositionally biased region" description="Polar residues" evidence="1">
    <location>
        <begin position="1"/>
        <end position="16"/>
    </location>
</feature>
<evidence type="ECO:0000313" key="3">
    <source>
        <dbReference type="Proteomes" id="UP000275408"/>
    </source>
</evidence>
<evidence type="ECO:0000313" key="2">
    <source>
        <dbReference type="EMBL" id="RMX44489.1"/>
    </source>
</evidence>
<gene>
    <name evidence="2" type="ORF">pdam_00006078</name>
</gene>
<reference evidence="2 3" key="1">
    <citation type="journal article" date="2018" name="Sci. Rep.">
        <title>Comparative analysis of the Pocillopora damicornis genome highlights role of immune system in coral evolution.</title>
        <authorList>
            <person name="Cunning R."/>
            <person name="Bay R.A."/>
            <person name="Gillette P."/>
            <person name="Baker A.C."/>
            <person name="Traylor-Knowles N."/>
        </authorList>
    </citation>
    <scope>NUCLEOTIDE SEQUENCE [LARGE SCALE GENOMIC DNA]</scope>
    <source>
        <strain evidence="2">RSMAS</strain>
        <tissue evidence="2">Whole animal</tissue>
    </source>
</reference>
<organism evidence="2 3">
    <name type="scientific">Pocillopora damicornis</name>
    <name type="common">Cauliflower coral</name>
    <name type="synonym">Millepora damicornis</name>
    <dbReference type="NCBI Taxonomy" id="46731"/>
    <lineage>
        <taxon>Eukaryota</taxon>
        <taxon>Metazoa</taxon>
        <taxon>Cnidaria</taxon>
        <taxon>Anthozoa</taxon>
        <taxon>Hexacorallia</taxon>
        <taxon>Scleractinia</taxon>
        <taxon>Astrocoeniina</taxon>
        <taxon>Pocilloporidae</taxon>
        <taxon>Pocillopora</taxon>
    </lineage>
</organism>
<feature type="region of interest" description="Disordered" evidence="1">
    <location>
        <begin position="1"/>
        <end position="59"/>
    </location>
</feature>
<name>A0A3M6TT43_POCDA</name>
<sequence length="148" mass="16613">MSKITNFFTPGTSNGGKHSKVSSNSDNNKDEDEEPLAKRSLKSTSSEATERFASYKKSSVSSEDVYRIIKDKKLDERQKVNDSILFKVFYSIYWLAKEGIANKKAAGLLTLLEKLGVNDLKYFDHRSPASVREMFSTLSCAVKENVVT</sequence>
<evidence type="ECO:0000256" key="1">
    <source>
        <dbReference type="SAM" id="MobiDB-lite"/>
    </source>
</evidence>
<proteinExistence type="predicted"/>
<comment type="caution">
    <text evidence="2">The sequence shown here is derived from an EMBL/GenBank/DDBJ whole genome shotgun (WGS) entry which is preliminary data.</text>
</comment>
<dbReference type="AlphaFoldDB" id="A0A3M6TT43"/>
<dbReference type="EMBL" id="RCHS01002978">
    <property type="protein sequence ID" value="RMX44489.1"/>
    <property type="molecule type" value="Genomic_DNA"/>
</dbReference>
<dbReference type="Proteomes" id="UP000275408">
    <property type="component" value="Unassembled WGS sequence"/>
</dbReference>
<accession>A0A3M6TT43</accession>
<keyword evidence="3" id="KW-1185">Reference proteome</keyword>